<dbReference type="InterPro" id="IPR023833">
    <property type="entry name" value="Signal_pept_SipW-depend-type"/>
</dbReference>
<keyword evidence="3" id="KW-1185">Reference proteome</keyword>
<reference evidence="2 3" key="1">
    <citation type="submission" date="2018-10" db="EMBL/GenBank/DDBJ databases">
        <authorList>
            <person name="Li J."/>
        </authorList>
    </citation>
    <scope>NUCLEOTIDE SEQUENCE [LARGE SCALE GENOMIC DNA]</scope>
    <source>
        <strain evidence="2 3">ZD1-4</strain>
    </source>
</reference>
<sequence>MKKITKGTIAAGAAVALLLGTGGSLAYWNSTVDVGTPAVISAGNLALTQTAAPAWTIVHTSGTSTPVADIAAVRVVPGDRLVFSADYSIAAQGQNLEFTATVAPGSITPVDAADPADVALAGDLAQTAAFTINGVAGPTATIAHNSNTAGTYAVTIDVDLNWAFAGAPADDNASKTGQVNLSQFAVAVTQVDGSL</sequence>
<dbReference type="AlphaFoldDB" id="A0A3L7J0T5"/>
<proteinExistence type="predicted"/>
<dbReference type="NCBIfam" id="TIGR04088">
    <property type="entry name" value="cognate_SipW"/>
    <property type="match status" value="1"/>
</dbReference>
<name>A0A3L7J0T5_9MICO</name>
<evidence type="ECO:0000313" key="2">
    <source>
        <dbReference type="EMBL" id="RLQ83905.1"/>
    </source>
</evidence>
<dbReference type="NCBIfam" id="TIGR04089">
    <property type="entry name" value="exp_by_SipW_III"/>
    <property type="match status" value="1"/>
</dbReference>
<dbReference type="Proteomes" id="UP000282460">
    <property type="component" value="Unassembled WGS sequence"/>
</dbReference>
<feature type="signal peptide" evidence="1">
    <location>
        <begin position="1"/>
        <end position="26"/>
    </location>
</feature>
<evidence type="ECO:0000256" key="1">
    <source>
        <dbReference type="SAM" id="SignalP"/>
    </source>
</evidence>
<keyword evidence="1" id="KW-0732">Signal</keyword>
<evidence type="ECO:0000313" key="3">
    <source>
        <dbReference type="Proteomes" id="UP000282460"/>
    </source>
</evidence>
<dbReference type="OrthoDB" id="5074932at2"/>
<organism evidence="2 3">
    <name type="scientific">Mycetocola zhadangensis</name>
    <dbReference type="NCBI Taxonomy" id="1164595"/>
    <lineage>
        <taxon>Bacteria</taxon>
        <taxon>Bacillati</taxon>
        <taxon>Actinomycetota</taxon>
        <taxon>Actinomycetes</taxon>
        <taxon>Micrococcales</taxon>
        <taxon>Microbacteriaceae</taxon>
        <taxon>Mycetocola</taxon>
    </lineage>
</organism>
<protein>
    <submittedName>
        <fullName evidence="2">Alternate-type signal peptide domain-containing protein</fullName>
    </submittedName>
</protein>
<accession>A0A3L7J0T5</accession>
<dbReference type="EMBL" id="RCWJ01000002">
    <property type="protein sequence ID" value="RLQ83905.1"/>
    <property type="molecule type" value="Genomic_DNA"/>
</dbReference>
<dbReference type="InterPro" id="IPR024006">
    <property type="entry name" value="Alt_signal_exp_actinobact"/>
</dbReference>
<dbReference type="RefSeq" id="WP_121658950.1">
    <property type="nucleotide sequence ID" value="NZ_BMEK01000002.1"/>
</dbReference>
<feature type="chain" id="PRO_5018262810" evidence="1">
    <location>
        <begin position="27"/>
        <end position="195"/>
    </location>
</feature>
<gene>
    <name evidence="2" type="ORF">D9V28_06535</name>
</gene>
<comment type="caution">
    <text evidence="2">The sequence shown here is derived from an EMBL/GenBank/DDBJ whole genome shotgun (WGS) entry which is preliminary data.</text>
</comment>